<dbReference type="PANTHER" id="PTHR39624">
    <property type="entry name" value="PROTEIN INVOLVED IN RIMO-MEDIATED BETA-METHYLTHIOLATION OF RIBOSOMAL PROTEIN S12 YCAO"/>
    <property type="match status" value="1"/>
</dbReference>
<protein>
    <recommendedName>
        <fullName evidence="3">Osmotically inducible protein C</fullName>
    </recommendedName>
</protein>
<gene>
    <name evidence="1" type="ORF">PSU4_19860</name>
</gene>
<dbReference type="OrthoDB" id="9789573at2"/>
<dbReference type="SUPFAM" id="SSF82784">
    <property type="entry name" value="OsmC-like"/>
    <property type="match status" value="1"/>
</dbReference>
<dbReference type="Pfam" id="PF02566">
    <property type="entry name" value="OsmC"/>
    <property type="match status" value="1"/>
</dbReference>
<dbReference type="InterPro" id="IPR036102">
    <property type="entry name" value="OsmC/Ohrsf"/>
</dbReference>
<evidence type="ECO:0000313" key="1">
    <source>
        <dbReference type="EMBL" id="GEL23032.1"/>
    </source>
</evidence>
<comment type="caution">
    <text evidence="1">The sequence shown here is derived from an EMBL/GenBank/DDBJ whole genome shotgun (WGS) entry which is preliminary data.</text>
</comment>
<reference evidence="1 2" key="1">
    <citation type="submission" date="2019-07" db="EMBL/GenBank/DDBJ databases">
        <title>Whole genome shotgun sequence of Pseudonocardia sulfidoxydans NBRC 16205.</title>
        <authorList>
            <person name="Hosoyama A."/>
            <person name="Uohara A."/>
            <person name="Ohji S."/>
            <person name="Ichikawa N."/>
        </authorList>
    </citation>
    <scope>NUCLEOTIDE SEQUENCE [LARGE SCALE GENOMIC DNA]</scope>
    <source>
        <strain evidence="1 2">NBRC 16205</strain>
    </source>
</reference>
<organism evidence="1 2">
    <name type="scientific">Pseudonocardia sulfidoxydans NBRC 16205</name>
    <dbReference type="NCBI Taxonomy" id="1223511"/>
    <lineage>
        <taxon>Bacteria</taxon>
        <taxon>Bacillati</taxon>
        <taxon>Actinomycetota</taxon>
        <taxon>Actinomycetes</taxon>
        <taxon>Pseudonocardiales</taxon>
        <taxon>Pseudonocardiaceae</taxon>
        <taxon>Pseudonocardia</taxon>
    </lineage>
</organism>
<keyword evidence="2" id="KW-1185">Reference proteome</keyword>
<dbReference type="InterPro" id="IPR015946">
    <property type="entry name" value="KH_dom-like_a/b"/>
</dbReference>
<dbReference type="RefSeq" id="WP_147105358.1">
    <property type="nucleotide sequence ID" value="NZ_BJVJ01000015.1"/>
</dbReference>
<dbReference type="AlphaFoldDB" id="A0A511DE35"/>
<dbReference type="Gene3D" id="3.30.300.20">
    <property type="match status" value="1"/>
</dbReference>
<dbReference type="PANTHER" id="PTHR39624:SF2">
    <property type="entry name" value="OSMC-LIKE PROTEIN"/>
    <property type="match status" value="1"/>
</dbReference>
<evidence type="ECO:0000313" key="2">
    <source>
        <dbReference type="Proteomes" id="UP000321685"/>
    </source>
</evidence>
<dbReference type="EMBL" id="BJVJ01000015">
    <property type="protein sequence ID" value="GEL23032.1"/>
    <property type="molecule type" value="Genomic_DNA"/>
</dbReference>
<dbReference type="Proteomes" id="UP000321685">
    <property type="component" value="Unassembled WGS sequence"/>
</dbReference>
<proteinExistence type="predicted"/>
<evidence type="ECO:0008006" key="3">
    <source>
        <dbReference type="Google" id="ProtNLM"/>
    </source>
</evidence>
<sequence>MSTPNERIVATARATLAATSRLETEIRAGDFVGVADDPAFGTPAAGPTPTEYLMMALASCTAITLRSYADRKYDYAGDITVDVSYHEPTTVGASRYLQRTIRLSEEVPEQDFQSMINIAEKSPVTLLLQFAWSVRTEITNGPPETAATPATG</sequence>
<name>A0A511DE35_9PSEU</name>
<accession>A0A511DE35</accession>
<dbReference type="InterPro" id="IPR003718">
    <property type="entry name" value="OsmC/Ohr_fam"/>
</dbReference>